<sequence length="168" mass="19266">METYIFPSTFPIYKTSLLYQPKLLTPNRNRYSIRIYRRKNFIGDNRIPSSSRVRVVDEVASTFEPAQIELSWEIIVGTIAGITPFVVAGIEFSKRIAEQRSCTVCKGSGLVLRDKKYYFRCPRCGYSTPLQLIKQASPRSEQHVSVAFSHGSRGNDSFQVEVRFTMIR</sequence>
<evidence type="ECO:0000259" key="1">
    <source>
        <dbReference type="Pfam" id="PF08792"/>
    </source>
</evidence>
<name>A0A7J7M453_9MAGN</name>
<dbReference type="PANTHER" id="PTHR36809:SF1">
    <property type="entry name" value="TRANSMEMBRANE PROTEIN"/>
    <property type="match status" value="1"/>
</dbReference>
<keyword evidence="3" id="KW-1185">Reference proteome</keyword>
<feature type="domain" description="Viral late gene transcription factor 3 zinc ribbon" evidence="1">
    <location>
        <begin position="99"/>
        <end position="130"/>
    </location>
</feature>
<dbReference type="PANTHER" id="PTHR36809">
    <property type="entry name" value="TRANSMEMBRANE PROTEIN"/>
    <property type="match status" value="1"/>
</dbReference>
<dbReference type="AlphaFoldDB" id="A0A7J7M453"/>
<gene>
    <name evidence="2" type="ORF">GIB67_011209</name>
</gene>
<dbReference type="OrthoDB" id="2018625at2759"/>
<evidence type="ECO:0000313" key="3">
    <source>
        <dbReference type="Proteomes" id="UP000541444"/>
    </source>
</evidence>
<protein>
    <recommendedName>
        <fullName evidence="1">Viral late gene transcription factor 3 zinc ribbon domain-containing protein</fullName>
    </recommendedName>
</protein>
<accession>A0A7J7M453</accession>
<reference evidence="2 3" key="1">
    <citation type="journal article" date="2020" name="IScience">
        <title>Genome Sequencing of the Endangered Kingdonia uniflora (Circaeasteraceae, Ranunculales) Reveals Potential Mechanisms of Evolutionary Specialization.</title>
        <authorList>
            <person name="Sun Y."/>
            <person name="Deng T."/>
            <person name="Zhang A."/>
            <person name="Moore M.J."/>
            <person name="Landis J.B."/>
            <person name="Lin N."/>
            <person name="Zhang H."/>
            <person name="Zhang X."/>
            <person name="Huang J."/>
            <person name="Zhang X."/>
            <person name="Sun H."/>
            <person name="Wang H."/>
        </authorList>
    </citation>
    <scope>NUCLEOTIDE SEQUENCE [LARGE SCALE GENOMIC DNA]</scope>
    <source>
        <strain evidence="2">TB1705</strain>
        <tissue evidence="2">Leaf</tissue>
    </source>
</reference>
<comment type="caution">
    <text evidence="2">The sequence shown here is derived from an EMBL/GenBank/DDBJ whole genome shotgun (WGS) entry which is preliminary data.</text>
</comment>
<proteinExistence type="predicted"/>
<dbReference type="EMBL" id="JACGCM010001789">
    <property type="protein sequence ID" value="KAF6149600.1"/>
    <property type="molecule type" value="Genomic_DNA"/>
</dbReference>
<dbReference type="Pfam" id="PF08792">
    <property type="entry name" value="A2L_zn_ribbon"/>
    <property type="match status" value="1"/>
</dbReference>
<dbReference type="Proteomes" id="UP000541444">
    <property type="component" value="Unassembled WGS sequence"/>
</dbReference>
<organism evidence="2 3">
    <name type="scientific">Kingdonia uniflora</name>
    <dbReference type="NCBI Taxonomy" id="39325"/>
    <lineage>
        <taxon>Eukaryota</taxon>
        <taxon>Viridiplantae</taxon>
        <taxon>Streptophyta</taxon>
        <taxon>Embryophyta</taxon>
        <taxon>Tracheophyta</taxon>
        <taxon>Spermatophyta</taxon>
        <taxon>Magnoliopsida</taxon>
        <taxon>Ranunculales</taxon>
        <taxon>Circaeasteraceae</taxon>
        <taxon>Kingdonia</taxon>
    </lineage>
</organism>
<dbReference type="InterPro" id="IPR014900">
    <property type="entry name" value="VLTF-3_Zn_ribbon"/>
</dbReference>
<evidence type="ECO:0000313" key="2">
    <source>
        <dbReference type="EMBL" id="KAF6149600.1"/>
    </source>
</evidence>